<dbReference type="SMART" id="SM00886">
    <property type="entry name" value="Dabb"/>
    <property type="match status" value="1"/>
</dbReference>
<feature type="domain" description="Stress-response A/B barrel" evidence="2">
    <location>
        <begin position="3"/>
        <end position="98"/>
    </location>
</feature>
<proteinExistence type="predicted"/>
<gene>
    <name evidence="3" type="ORF">M409DRAFT_29442</name>
</gene>
<dbReference type="Pfam" id="PF07876">
    <property type="entry name" value="Dabb"/>
    <property type="match status" value="1"/>
</dbReference>
<reference evidence="3" key="1">
    <citation type="journal article" date="2020" name="Stud. Mycol.">
        <title>101 Dothideomycetes genomes: a test case for predicting lifestyles and emergence of pathogens.</title>
        <authorList>
            <person name="Haridas S."/>
            <person name="Albert R."/>
            <person name="Binder M."/>
            <person name="Bloem J."/>
            <person name="Labutti K."/>
            <person name="Salamov A."/>
            <person name="Andreopoulos B."/>
            <person name="Baker S."/>
            <person name="Barry K."/>
            <person name="Bills G."/>
            <person name="Bluhm B."/>
            <person name="Cannon C."/>
            <person name="Castanera R."/>
            <person name="Culley D."/>
            <person name="Daum C."/>
            <person name="Ezra D."/>
            <person name="Gonzalez J."/>
            <person name="Henrissat B."/>
            <person name="Kuo A."/>
            <person name="Liang C."/>
            <person name="Lipzen A."/>
            <person name="Lutzoni F."/>
            <person name="Magnuson J."/>
            <person name="Mondo S."/>
            <person name="Nolan M."/>
            <person name="Ohm R."/>
            <person name="Pangilinan J."/>
            <person name="Park H.-J."/>
            <person name="Ramirez L."/>
            <person name="Alfaro M."/>
            <person name="Sun H."/>
            <person name="Tritt A."/>
            <person name="Yoshinaga Y."/>
            <person name="Zwiers L.-H."/>
            <person name="Turgeon B."/>
            <person name="Goodwin S."/>
            <person name="Spatafora J."/>
            <person name="Crous P."/>
            <person name="Grigoriev I."/>
        </authorList>
    </citation>
    <scope>NUCLEOTIDE SEQUENCE</scope>
    <source>
        <strain evidence="3">ATCC 36951</strain>
    </source>
</reference>
<dbReference type="InterPro" id="IPR011008">
    <property type="entry name" value="Dimeric_a/b-barrel"/>
</dbReference>
<dbReference type="PANTHER" id="PTHR33178:SF19">
    <property type="entry name" value="STRESS-RESPONSE A_B BARREL DOMAIN-CONTAINING PROTEIN"/>
    <property type="match status" value="1"/>
</dbReference>
<evidence type="ECO:0000313" key="4">
    <source>
        <dbReference type="Proteomes" id="UP000799537"/>
    </source>
</evidence>
<accession>A0A6A6BZB5</accession>
<dbReference type="Proteomes" id="UP000799537">
    <property type="component" value="Unassembled WGS sequence"/>
</dbReference>
<dbReference type="Gene3D" id="3.30.70.100">
    <property type="match status" value="1"/>
</dbReference>
<protein>
    <recommendedName>
        <fullName evidence="2">Stress-response A/B barrel domain-containing protein</fullName>
    </recommendedName>
</protein>
<organism evidence="3 4">
    <name type="scientific">Zasmidium cellare ATCC 36951</name>
    <dbReference type="NCBI Taxonomy" id="1080233"/>
    <lineage>
        <taxon>Eukaryota</taxon>
        <taxon>Fungi</taxon>
        <taxon>Dikarya</taxon>
        <taxon>Ascomycota</taxon>
        <taxon>Pezizomycotina</taxon>
        <taxon>Dothideomycetes</taxon>
        <taxon>Dothideomycetidae</taxon>
        <taxon>Mycosphaerellales</taxon>
        <taxon>Mycosphaerellaceae</taxon>
        <taxon>Zasmidium</taxon>
    </lineage>
</organism>
<dbReference type="InterPro" id="IPR044662">
    <property type="entry name" value="HS1/DABB1-like"/>
</dbReference>
<evidence type="ECO:0000313" key="3">
    <source>
        <dbReference type="EMBL" id="KAF2160147.1"/>
    </source>
</evidence>
<name>A0A6A6BZB5_ZASCE</name>
<dbReference type="SUPFAM" id="SSF54909">
    <property type="entry name" value="Dimeric alpha+beta barrel"/>
    <property type="match status" value="1"/>
</dbReference>
<comment type="subunit">
    <text evidence="1">Homodimer.</text>
</comment>
<evidence type="ECO:0000259" key="2">
    <source>
        <dbReference type="PROSITE" id="PS51502"/>
    </source>
</evidence>
<dbReference type="PANTHER" id="PTHR33178">
    <property type="match status" value="1"/>
</dbReference>
<dbReference type="AlphaFoldDB" id="A0A6A6BZB5"/>
<dbReference type="InterPro" id="IPR013097">
    <property type="entry name" value="Dabb"/>
</dbReference>
<evidence type="ECO:0000256" key="1">
    <source>
        <dbReference type="ARBA" id="ARBA00011738"/>
    </source>
</evidence>
<keyword evidence="4" id="KW-1185">Reference proteome</keyword>
<dbReference type="EMBL" id="ML993629">
    <property type="protein sequence ID" value="KAF2160147.1"/>
    <property type="molecule type" value="Genomic_DNA"/>
</dbReference>
<dbReference type="GeneID" id="54562739"/>
<dbReference type="PROSITE" id="PS51502">
    <property type="entry name" value="S_R_A_B_BARREL"/>
    <property type="match status" value="1"/>
</dbReference>
<sequence>MPCYHIVLMKLKPSITPSQITAWSTKGAVMVGQIPGLLKWNSGPPLEITKHRTQGFDYGLVAVLEKAGDVQVYAEHPAHKEVQVLRLALCTETIAYDVEIE</sequence>
<dbReference type="RefSeq" id="XP_033661036.1">
    <property type="nucleotide sequence ID" value="XM_033809467.1"/>
</dbReference>
<dbReference type="OrthoDB" id="42919at2759"/>